<comment type="caution">
    <text evidence="2">The sequence shown here is derived from an EMBL/GenBank/DDBJ whole genome shotgun (WGS) entry which is preliminary data.</text>
</comment>
<evidence type="ECO:0000313" key="3">
    <source>
        <dbReference type="Proteomes" id="UP000821866"/>
    </source>
</evidence>
<organism evidence="2 3">
    <name type="scientific">Rhipicephalus microplus</name>
    <name type="common">Cattle tick</name>
    <name type="synonym">Boophilus microplus</name>
    <dbReference type="NCBI Taxonomy" id="6941"/>
    <lineage>
        <taxon>Eukaryota</taxon>
        <taxon>Metazoa</taxon>
        <taxon>Ecdysozoa</taxon>
        <taxon>Arthropoda</taxon>
        <taxon>Chelicerata</taxon>
        <taxon>Arachnida</taxon>
        <taxon>Acari</taxon>
        <taxon>Parasitiformes</taxon>
        <taxon>Ixodida</taxon>
        <taxon>Ixodoidea</taxon>
        <taxon>Ixodidae</taxon>
        <taxon>Rhipicephalinae</taxon>
        <taxon>Rhipicephalus</taxon>
        <taxon>Boophilus</taxon>
    </lineage>
</organism>
<protein>
    <submittedName>
        <fullName evidence="2">Uncharacterized protein</fullName>
    </submittedName>
</protein>
<accession>A0A9J6EIX8</accession>
<reference evidence="2" key="1">
    <citation type="journal article" date="2020" name="Cell">
        <title>Large-Scale Comparative Analyses of Tick Genomes Elucidate Their Genetic Diversity and Vector Capacities.</title>
        <authorList>
            <consortium name="Tick Genome and Microbiome Consortium (TIGMIC)"/>
            <person name="Jia N."/>
            <person name="Wang J."/>
            <person name="Shi W."/>
            <person name="Du L."/>
            <person name="Sun Y."/>
            <person name="Zhan W."/>
            <person name="Jiang J.F."/>
            <person name="Wang Q."/>
            <person name="Zhang B."/>
            <person name="Ji P."/>
            <person name="Bell-Sakyi L."/>
            <person name="Cui X.M."/>
            <person name="Yuan T.T."/>
            <person name="Jiang B.G."/>
            <person name="Yang W.F."/>
            <person name="Lam T.T."/>
            <person name="Chang Q.C."/>
            <person name="Ding S.J."/>
            <person name="Wang X.J."/>
            <person name="Zhu J.G."/>
            <person name="Ruan X.D."/>
            <person name="Zhao L."/>
            <person name="Wei J.T."/>
            <person name="Ye R.Z."/>
            <person name="Que T.C."/>
            <person name="Du C.H."/>
            <person name="Zhou Y.H."/>
            <person name="Cheng J.X."/>
            <person name="Dai P.F."/>
            <person name="Guo W.B."/>
            <person name="Han X.H."/>
            <person name="Huang E.J."/>
            <person name="Li L.F."/>
            <person name="Wei W."/>
            <person name="Gao Y.C."/>
            <person name="Liu J.Z."/>
            <person name="Shao H.Z."/>
            <person name="Wang X."/>
            <person name="Wang C.C."/>
            <person name="Yang T.C."/>
            <person name="Huo Q.B."/>
            <person name="Li W."/>
            <person name="Chen H.Y."/>
            <person name="Chen S.E."/>
            <person name="Zhou L.G."/>
            <person name="Ni X.B."/>
            <person name="Tian J.H."/>
            <person name="Sheng Y."/>
            <person name="Liu T."/>
            <person name="Pan Y.S."/>
            <person name="Xia L.Y."/>
            <person name="Li J."/>
            <person name="Zhao F."/>
            <person name="Cao W.C."/>
        </authorList>
    </citation>
    <scope>NUCLEOTIDE SEQUENCE</scope>
    <source>
        <strain evidence="2">Rmic-2018</strain>
    </source>
</reference>
<dbReference type="EMBL" id="JABSTU010000004">
    <property type="protein sequence ID" value="KAH8034231.1"/>
    <property type="molecule type" value="Genomic_DNA"/>
</dbReference>
<sequence length="408" mass="43558">MERGPKKRKRGPYKTYLNPKSQFQLPRSTARACPPTGASPSMPSSSDEADSDTERADPPSRTTSLKSRNSHIASPGSERPESEEDFPESDNEPVTSSGGRLGSSAGSAMEAPAAAPEAQEQRNSADPSQKFPAREPHAPADEDSPLQDGIASLSDADDSSLFDKDEEEAFSSDHASQQGFPGDFLTLDDDMRAISPTELTIAEGLLLEFHVRAELLFGKSQWDTSLPDNTLVNYLCKRPSTSSRKLKIVRAVTDNQKINIAAMEILSGKVQSSASFTFSGSITRSGESSSTSTSVVAAVNLVQHLLQELGSSTKPFMPTPDIAAVSLIAGYISRVVSNCERCVSLVLKAKGSSTSATDGLISHPDRGGLCYHTAELVRVFVDVMLLHRAALLKPLSCVTVVTKSKGAN</sequence>
<proteinExistence type="predicted"/>
<feature type="compositionally biased region" description="Acidic residues" evidence="1">
    <location>
        <begin position="81"/>
        <end position="91"/>
    </location>
</feature>
<feature type="region of interest" description="Disordered" evidence="1">
    <location>
        <begin position="1"/>
        <end position="159"/>
    </location>
</feature>
<feature type="compositionally biased region" description="Basic residues" evidence="1">
    <location>
        <begin position="1"/>
        <end position="12"/>
    </location>
</feature>
<dbReference type="AlphaFoldDB" id="A0A9J6EIX8"/>
<evidence type="ECO:0000313" key="2">
    <source>
        <dbReference type="EMBL" id="KAH8034231.1"/>
    </source>
</evidence>
<dbReference type="VEuPathDB" id="VectorBase:LOC119160849"/>
<reference evidence="2" key="2">
    <citation type="submission" date="2021-09" db="EMBL/GenBank/DDBJ databases">
        <authorList>
            <person name="Jia N."/>
            <person name="Wang J."/>
            <person name="Shi W."/>
            <person name="Du L."/>
            <person name="Sun Y."/>
            <person name="Zhan W."/>
            <person name="Jiang J."/>
            <person name="Wang Q."/>
            <person name="Zhang B."/>
            <person name="Ji P."/>
            <person name="Sakyi L.B."/>
            <person name="Cui X."/>
            <person name="Yuan T."/>
            <person name="Jiang B."/>
            <person name="Yang W."/>
            <person name="Lam T.T.-Y."/>
            <person name="Chang Q."/>
            <person name="Ding S."/>
            <person name="Wang X."/>
            <person name="Zhu J."/>
            <person name="Ruan X."/>
            <person name="Zhao L."/>
            <person name="Wei J."/>
            <person name="Que T."/>
            <person name="Du C."/>
            <person name="Cheng J."/>
            <person name="Dai P."/>
            <person name="Han X."/>
            <person name="Huang E."/>
            <person name="Gao Y."/>
            <person name="Liu J."/>
            <person name="Shao H."/>
            <person name="Ye R."/>
            <person name="Li L."/>
            <person name="Wei W."/>
            <person name="Wang X."/>
            <person name="Wang C."/>
            <person name="Huo Q."/>
            <person name="Li W."/>
            <person name="Guo W."/>
            <person name="Chen H."/>
            <person name="Chen S."/>
            <person name="Zhou L."/>
            <person name="Zhou L."/>
            <person name="Ni X."/>
            <person name="Tian J."/>
            <person name="Zhou Y."/>
            <person name="Sheng Y."/>
            <person name="Liu T."/>
            <person name="Pan Y."/>
            <person name="Xia L."/>
            <person name="Li J."/>
            <person name="Zhao F."/>
            <person name="Cao W."/>
        </authorList>
    </citation>
    <scope>NUCLEOTIDE SEQUENCE</scope>
    <source>
        <strain evidence="2">Rmic-2018</strain>
        <tissue evidence="2">Larvae</tissue>
    </source>
</reference>
<feature type="compositionally biased region" description="Polar residues" evidence="1">
    <location>
        <begin position="18"/>
        <end position="27"/>
    </location>
</feature>
<feature type="compositionally biased region" description="Polar residues" evidence="1">
    <location>
        <begin position="60"/>
        <end position="72"/>
    </location>
</feature>
<evidence type="ECO:0000256" key="1">
    <source>
        <dbReference type="SAM" id="MobiDB-lite"/>
    </source>
</evidence>
<dbReference type="Proteomes" id="UP000821866">
    <property type="component" value="Chromosome 2"/>
</dbReference>
<feature type="compositionally biased region" description="Low complexity" evidence="1">
    <location>
        <begin position="96"/>
        <end position="118"/>
    </location>
</feature>
<name>A0A9J6EIX8_RHIMP</name>
<keyword evidence="3" id="KW-1185">Reference proteome</keyword>
<gene>
    <name evidence="2" type="ORF">HPB51_021901</name>
</gene>